<dbReference type="AlphaFoldDB" id="A0A097IIL1"/>
<dbReference type="Proteomes" id="UP000029914">
    <property type="component" value="Chromosome"/>
</dbReference>
<keyword evidence="2" id="KW-0732">Signal</keyword>
<proteinExistence type="predicted"/>
<protein>
    <submittedName>
        <fullName evidence="3">Uncharacterized protein</fullName>
    </submittedName>
</protein>
<name>A0A097IIL1_9CORY</name>
<dbReference type="eggNOG" id="COG0515">
    <property type="taxonomic scope" value="Bacteria"/>
</dbReference>
<keyword evidence="4" id="KW-1185">Reference proteome</keyword>
<feature type="chain" id="PRO_5039299472" evidence="2">
    <location>
        <begin position="18"/>
        <end position="184"/>
    </location>
</feature>
<dbReference type="KEGG" id="cdo:CDOO_12420"/>
<reference evidence="3 4" key="1">
    <citation type="submission" date="2013-09" db="EMBL/GenBank/DDBJ databases">
        <title>Complete genome sequence of Corynebacterium doosanense CAU 212(T) (=DSM 45436(T)), isolated from activated sludge.</title>
        <authorList>
            <person name="Schaffert L."/>
            <person name="Albersmeier A."/>
            <person name="Kalinowski J."/>
            <person name="Ruckert C."/>
        </authorList>
    </citation>
    <scope>NUCLEOTIDE SEQUENCE [LARGE SCALE GENOMIC DNA]</scope>
    <source>
        <strain evidence="3 4">CAU 212</strain>
    </source>
</reference>
<dbReference type="EMBL" id="CP006764">
    <property type="protein sequence ID" value="AIT61970.1"/>
    <property type="molecule type" value="Genomic_DNA"/>
</dbReference>
<feature type="compositionally biased region" description="Low complexity" evidence="1">
    <location>
        <begin position="44"/>
        <end position="78"/>
    </location>
</feature>
<feature type="region of interest" description="Disordered" evidence="1">
    <location>
        <begin position="44"/>
        <end position="82"/>
    </location>
</feature>
<dbReference type="PROSITE" id="PS51257">
    <property type="entry name" value="PROKAR_LIPOPROTEIN"/>
    <property type="match status" value="1"/>
</dbReference>
<feature type="signal peptide" evidence="2">
    <location>
        <begin position="1"/>
        <end position="17"/>
    </location>
</feature>
<gene>
    <name evidence="3" type="ORF">CDOO_12420</name>
</gene>
<evidence type="ECO:0000313" key="4">
    <source>
        <dbReference type="Proteomes" id="UP000029914"/>
    </source>
</evidence>
<evidence type="ECO:0000256" key="2">
    <source>
        <dbReference type="SAM" id="SignalP"/>
    </source>
</evidence>
<organism evidence="3 4">
    <name type="scientific">Corynebacterium doosanense CAU 212 = DSM 45436</name>
    <dbReference type="NCBI Taxonomy" id="558173"/>
    <lineage>
        <taxon>Bacteria</taxon>
        <taxon>Bacillati</taxon>
        <taxon>Actinomycetota</taxon>
        <taxon>Actinomycetes</taxon>
        <taxon>Mycobacteriales</taxon>
        <taxon>Corynebacteriaceae</taxon>
        <taxon>Corynebacterium</taxon>
    </lineage>
</organism>
<dbReference type="STRING" id="558173.CDOO_12420"/>
<sequence>MKIVPVLASLACTAALTACSDSQTSSAPASSTVATATSLAAPTVTSTTAAPSTVTTTAAPAPAPASSAPADTATQPASGSLPVEPVGTAVTIAGEPATVCIMGDGFGTNVWAANTDTSCEFVNAVYGVLTDGLNATDDNLRAHLPGQISVTSPVTEQDYLLSCTQVDSRLIRCAGGQNAAVYIY</sequence>
<accession>A0A097IIL1</accession>
<dbReference type="HOGENOM" id="CLU_108401_0_0_11"/>
<evidence type="ECO:0000313" key="3">
    <source>
        <dbReference type="EMBL" id="AIT61970.1"/>
    </source>
</evidence>
<evidence type="ECO:0000256" key="1">
    <source>
        <dbReference type="SAM" id="MobiDB-lite"/>
    </source>
</evidence>